<reference evidence="2 3" key="1">
    <citation type="submission" date="2017-08" db="EMBL/GenBank/DDBJ databases">
        <title>Infants hospitalized years apart are colonized by the same room-sourced microbial strains.</title>
        <authorList>
            <person name="Brooks B."/>
            <person name="Olm M.R."/>
            <person name="Firek B.A."/>
            <person name="Baker R."/>
            <person name="Thomas B.C."/>
            <person name="Morowitz M.J."/>
            <person name="Banfield J.F."/>
        </authorList>
    </citation>
    <scope>NUCLEOTIDE SEQUENCE [LARGE SCALE GENOMIC DNA]</scope>
    <source>
        <strain evidence="2">S2_005_003_R2_41</strain>
    </source>
</reference>
<evidence type="ECO:0000313" key="3">
    <source>
        <dbReference type="Proteomes" id="UP000249135"/>
    </source>
</evidence>
<feature type="non-terminal residue" evidence="2">
    <location>
        <position position="1"/>
    </location>
</feature>
<evidence type="ECO:0000313" key="2">
    <source>
        <dbReference type="EMBL" id="PZQ64209.1"/>
    </source>
</evidence>
<protein>
    <submittedName>
        <fullName evidence="2">Methylmalonyl Co-A mutase-associated GTPase MeaB</fullName>
    </submittedName>
</protein>
<dbReference type="Pfam" id="PF03308">
    <property type="entry name" value="MeaB"/>
    <property type="match status" value="1"/>
</dbReference>
<comment type="similarity">
    <text evidence="1">Belongs to the SIMIBI class G3E GTPase family. ArgK/MeaB subfamily.</text>
</comment>
<comment type="caution">
    <text evidence="2">The sequence shown here is derived from an EMBL/GenBank/DDBJ whole genome shotgun (WGS) entry which is preliminary data.</text>
</comment>
<accession>A0A2W5PJ48</accession>
<dbReference type="GO" id="GO:0005737">
    <property type="term" value="C:cytoplasm"/>
    <property type="evidence" value="ECO:0007669"/>
    <property type="project" value="TreeGrafter"/>
</dbReference>
<dbReference type="Gene3D" id="3.40.50.300">
    <property type="entry name" value="P-loop containing nucleotide triphosphate hydrolases"/>
    <property type="match status" value="1"/>
</dbReference>
<sequence>QRRAIAKTITLLESTRADHRAQADELLTALLPHTGKSFRLGISGVPGVGKSTFIEALGLFLIGQGLRVAVLTIDPSSTVSGGSILGDKTRMEKLSVHESAYIRPSPSSGTLGGVAEKTREAMLVCEAAGYDVVIVETVGVGQSETAVAGMTDMFVLLQLPNAGDDLQAIKKGVMEIADLVVINKADLDQAAATRAQAQITSALRLFGHQGNPDHAHAMHDAHAGTEMRFWLPKVMQLSALTGAGVDRFWAAVSEFRGLQTANGRLAARREKQALAWMWERIEAGLRQAFRQHPGVREQLPRLTDEVRSGRLPASTAARQLLETSRQIVPQRPPDGREQLSNS</sequence>
<dbReference type="PANTHER" id="PTHR23408:SF3">
    <property type="entry name" value="METHYLMALONIC ACIDURIA TYPE A PROTEIN, MITOCHONDRIAL"/>
    <property type="match status" value="1"/>
</dbReference>
<dbReference type="NCBIfam" id="NF006958">
    <property type="entry name" value="PRK09435.1"/>
    <property type="match status" value="1"/>
</dbReference>
<dbReference type="Proteomes" id="UP000249135">
    <property type="component" value="Unassembled WGS sequence"/>
</dbReference>
<dbReference type="GO" id="GO:0005525">
    <property type="term" value="F:GTP binding"/>
    <property type="evidence" value="ECO:0007669"/>
    <property type="project" value="InterPro"/>
</dbReference>
<gene>
    <name evidence="2" type="ORF">DI563_26945</name>
</gene>
<dbReference type="NCBIfam" id="TIGR00750">
    <property type="entry name" value="lao"/>
    <property type="match status" value="1"/>
</dbReference>
<organism evidence="2 3">
    <name type="scientific">Variovorax paradoxus</name>
    <dbReference type="NCBI Taxonomy" id="34073"/>
    <lineage>
        <taxon>Bacteria</taxon>
        <taxon>Pseudomonadati</taxon>
        <taxon>Pseudomonadota</taxon>
        <taxon>Betaproteobacteria</taxon>
        <taxon>Burkholderiales</taxon>
        <taxon>Comamonadaceae</taxon>
        <taxon>Variovorax</taxon>
    </lineage>
</organism>
<dbReference type="AlphaFoldDB" id="A0A2W5PJ48"/>
<dbReference type="Gene3D" id="1.20.5.170">
    <property type="match status" value="1"/>
</dbReference>
<dbReference type="InterPro" id="IPR005129">
    <property type="entry name" value="GTPase_ArgK"/>
</dbReference>
<proteinExistence type="inferred from homology"/>
<dbReference type="GO" id="GO:0003924">
    <property type="term" value="F:GTPase activity"/>
    <property type="evidence" value="ECO:0007669"/>
    <property type="project" value="InterPro"/>
</dbReference>
<dbReference type="InterPro" id="IPR027417">
    <property type="entry name" value="P-loop_NTPase"/>
</dbReference>
<name>A0A2W5PJ48_VARPD</name>
<dbReference type="EMBL" id="QFPP01000557">
    <property type="protein sequence ID" value="PZQ64209.1"/>
    <property type="molecule type" value="Genomic_DNA"/>
</dbReference>
<dbReference type="Gene3D" id="1.10.287.130">
    <property type="match status" value="1"/>
</dbReference>
<dbReference type="CDD" id="cd03114">
    <property type="entry name" value="MMAA-like"/>
    <property type="match status" value="1"/>
</dbReference>
<evidence type="ECO:0000256" key="1">
    <source>
        <dbReference type="ARBA" id="ARBA00009625"/>
    </source>
</evidence>
<dbReference type="PANTHER" id="PTHR23408">
    <property type="entry name" value="METHYLMALONYL-COA MUTASE"/>
    <property type="match status" value="1"/>
</dbReference>
<dbReference type="SUPFAM" id="SSF52540">
    <property type="entry name" value="P-loop containing nucleoside triphosphate hydrolases"/>
    <property type="match status" value="1"/>
</dbReference>